<dbReference type="OrthoDB" id="1646085at2"/>
<comment type="caution">
    <text evidence="1">The sequence shown here is derived from an EMBL/GenBank/DDBJ whole genome shotgun (WGS) entry which is preliminary data.</text>
</comment>
<keyword evidence="2" id="KW-1185">Reference proteome</keyword>
<name>A0A494Z1K8_9BACI</name>
<organism evidence="1 2">
    <name type="scientific">Oceanobacillus bengalensis</name>
    <dbReference type="NCBI Taxonomy" id="1435466"/>
    <lineage>
        <taxon>Bacteria</taxon>
        <taxon>Bacillati</taxon>
        <taxon>Bacillota</taxon>
        <taxon>Bacilli</taxon>
        <taxon>Bacillales</taxon>
        <taxon>Bacillaceae</taxon>
        <taxon>Oceanobacillus</taxon>
    </lineage>
</organism>
<dbReference type="EMBL" id="RBZO01000009">
    <property type="protein sequence ID" value="RKQ16328.1"/>
    <property type="molecule type" value="Genomic_DNA"/>
</dbReference>
<dbReference type="Proteomes" id="UP000281813">
    <property type="component" value="Unassembled WGS sequence"/>
</dbReference>
<reference evidence="1 2" key="1">
    <citation type="journal article" date="2015" name="Antonie Van Leeuwenhoek">
        <title>Oceanobacillus bengalensis sp. nov., a bacterium isolated from seawater of the Bay of Bengal.</title>
        <authorList>
            <person name="Yongchang O."/>
            <person name="Xiang W."/>
            <person name="Wang G."/>
        </authorList>
    </citation>
    <scope>NUCLEOTIDE SEQUENCE [LARGE SCALE GENOMIC DNA]</scope>
    <source>
        <strain evidence="1 2">MCCC 1K00260</strain>
    </source>
</reference>
<dbReference type="AlphaFoldDB" id="A0A494Z1K8"/>
<evidence type="ECO:0000313" key="1">
    <source>
        <dbReference type="EMBL" id="RKQ16328.1"/>
    </source>
</evidence>
<dbReference type="Pfam" id="PF14003">
    <property type="entry name" value="YlbE"/>
    <property type="match status" value="1"/>
</dbReference>
<sequence length="77" mass="9460">MDTDVYHYLSKNPKLRDFVRYNPKWYRYLSRDPSVLKMMEKEAKVFYGKTFPQRLEKMNNNVQMLNMLIQFADVMKD</sequence>
<gene>
    <name evidence="1" type="ORF">D8M05_07560</name>
</gene>
<dbReference type="InterPro" id="IPR025613">
    <property type="entry name" value="YlbE"/>
</dbReference>
<accession>A0A494Z1K8</accession>
<evidence type="ECO:0000313" key="2">
    <source>
        <dbReference type="Proteomes" id="UP000281813"/>
    </source>
</evidence>
<dbReference type="RefSeq" id="WP_121130268.1">
    <property type="nucleotide sequence ID" value="NZ_JBHUFK010000007.1"/>
</dbReference>
<protein>
    <recommendedName>
        <fullName evidence="3">YlbE-like protein</fullName>
    </recommendedName>
</protein>
<evidence type="ECO:0008006" key="3">
    <source>
        <dbReference type="Google" id="ProtNLM"/>
    </source>
</evidence>
<proteinExistence type="predicted"/>